<name>X1II35_9ZZZZ</name>
<dbReference type="AlphaFoldDB" id="X1II35"/>
<evidence type="ECO:0000313" key="1">
    <source>
        <dbReference type="EMBL" id="GAH65794.1"/>
    </source>
</evidence>
<organism evidence="1">
    <name type="scientific">marine sediment metagenome</name>
    <dbReference type="NCBI Taxonomy" id="412755"/>
    <lineage>
        <taxon>unclassified sequences</taxon>
        <taxon>metagenomes</taxon>
        <taxon>ecological metagenomes</taxon>
    </lineage>
</organism>
<dbReference type="EMBL" id="BARU01033296">
    <property type="protein sequence ID" value="GAH65794.1"/>
    <property type="molecule type" value="Genomic_DNA"/>
</dbReference>
<gene>
    <name evidence="1" type="ORF">S03H2_52418</name>
</gene>
<protein>
    <submittedName>
        <fullName evidence="1">Uncharacterized protein</fullName>
    </submittedName>
</protein>
<sequence>MSPWDMKNRVETEFLDDFNGEVIKAGFMEGFIPAEKTRGGQSVVSHQLLLLWKPLDQEGDGQPQPAWYSMGGKSFVFWRQGGEGRHWRQRA</sequence>
<comment type="caution">
    <text evidence="1">The sequence shown here is derived from an EMBL/GenBank/DDBJ whole genome shotgun (WGS) entry which is preliminary data.</text>
</comment>
<reference evidence="1" key="1">
    <citation type="journal article" date="2014" name="Front. Microbiol.">
        <title>High frequency of phylogenetically diverse reductive dehalogenase-homologous genes in deep subseafloor sedimentary metagenomes.</title>
        <authorList>
            <person name="Kawai M."/>
            <person name="Futagami T."/>
            <person name="Toyoda A."/>
            <person name="Takaki Y."/>
            <person name="Nishi S."/>
            <person name="Hori S."/>
            <person name="Arai W."/>
            <person name="Tsubouchi T."/>
            <person name="Morono Y."/>
            <person name="Uchiyama I."/>
            <person name="Ito T."/>
            <person name="Fujiyama A."/>
            <person name="Inagaki F."/>
            <person name="Takami H."/>
        </authorList>
    </citation>
    <scope>NUCLEOTIDE SEQUENCE</scope>
    <source>
        <strain evidence="1">Expedition CK06-06</strain>
    </source>
</reference>
<accession>X1II35</accession>
<feature type="non-terminal residue" evidence="1">
    <location>
        <position position="91"/>
    </location>
</feature>
<proteinExistence type="predicted"/>